<organism evidence="1 2">
    <name type="scientific">Congzhengia minquanensis</name>
    <dbReference type="NCBI Taxonomy" id="2763657"/>
    <lineage>
        <taxon>Bacteria</taxon>
        <taxon>Bacillati</taxon>
        <taxon>Bacillota</taxon>
        <taxon>Clostridia</taxon>
        <taxon>Eubacteriales</taxon>
        <taxon>Oscillospiraceae</taxon>
        <taxon>Congzhengia</taxon>
    </lineage>
</organism>
<dbReference type="EMBL" id="JACRSU010000003">
    <property type="protein sequence ID" value="MBC8541073.1"/>
    <property type="molecule type" value="Genomic_DNA"/>
</dbReference>
<name>A0A926DLC4_9FIRM</name>
<comment type="caution">
    <text evidence="1">The sequence shown here is derived from an EMBL/GenBank/DDBJ whole genome shotgun (WGS) entry which is preliminary data.</text>
</comment>
<dbReference type="RefSeq" id="WP_249312871.1">
    <property type="nucleotide sequence ID" value="NZ_JACRSU010000003.1"/>
</dbReference>
<gene>
    <name evidence="1" type="ORF">H8698_08825</name>
</gene>
<dbReference type="Proteomes" id="UP000611762">
    <property type="component" value="Unassembled WGS sequence"/>
</dbReference>
<reference evidence="1" key="1">
    <citation type="submission" date="2020-08" db="EMBL/GenBank/DDBJ databases">
        <title>Genome public.</title>
        <authorList>
            <person name="Liu C."/>
            <person name="Sun Q."/>
        </authorList>
    </citation>
    <scope>NUCLEOTIDE SEQUENCE</scope>
    <source>
        <strain evidence="1">H8</strain>
    </source>
</reference>
<sequence length="79" mass="9095">MENTKFLELEEVLRKKLVLCKNSFSTSEYERFEDEVFDICGEMEMVVSKNAFEQGYLDGFRTAANSLARVLSREKSAAD</sequence>
<accession>A0A926DLC4</accession>
<keyword evidence="2" id="KW-1185">Reference proteome</keyword>
<proteinExistence type="predicted"/>
<evidence type="ECO:0000313" key="1">
    <source>
        <dbReference type="EMBL" id="MBC8541073.1"/>
    </source>
</evidence>
<dbReference type="AlphaFoldDB" id="A0A926DLC4"/>
<evidence type="ECO:0000313" key="2">
    <source>
        <dbReference type="Proteomes" id="UP000611762"/>
    </source>
</evidence>
<protein>
    <submittedName>
        <fullName evidence="1">Uncharacterized protein</fullName>
    </submittedName>
</protein>